<dbReference type="Proteomes" id="UP001630127">
    <property type="component" value="Unassembled WGS sequence"/>
</dbReference>
<dbReference type="EMBL" id="JBJUIK010000002">
    <property type="protein sequence ID" value="KAL3535795.1"/>
    <property type="molecule type" value="Genomic_DNA"/>
</dbReference>
<keyword evidence="13" id="KW-1185">Reference proteome</keyword>
<comment type="subcellular location">
    <subcellularLocation>
        <location evidence="2">Endomembrane system</location>
        <topology evidence="2">Multi-pass membrane protein</topology>
    </subcellularLocation>
</comment>
<evidence type="ECO:0000256" key="4">
    <source>
        <dbReference type="ARBA" id="ARBA00012483"/>
    </source>
</evidence>
<evidence type="ECO:0000256" key="7">
    <source>
        <dbReference type="ARBA" id="ARBA00022786"/>
    </source>
</evidence>
<protein>
    <recommendedName>
        <fullName evidence="4">RING-type E3 ubiquitin transferase</fullName>
        <ecNumber evidence="4">2.3.2.27</ecNumber>
    </recommendedName>
</protein>
<evidence type="ECO:0000256" key="10">
    <source>
        <dbReference type="SAM" id="Phobius"/>
    </source>
</evidence>
<dbReference type="PANTHER" id="PTHR33389:SF18">
    <property type="entry name" value="OS01G0677900 PROTEIN"/>
    <property type="match status" value="1"/>
</dbReference>
<dbReference type="EC" id="2.3.2.27" evidence="4"/>
<dbReference type="GO" id="GO:0012505">
    <property type="term" value="C:endomembrane system"/>
    <property type="evidence" value="ECO:0007669"/>
    <property type="project" value="UniProtKB-SubCell"/>
</dbReference>
<comment type="caution">
    <text evidence="12">The sequence shown here is derived from an EMBL/GenBank/DDBJ whole genome shotgun (WGS) entry which is preliminary data.</text>
</comment>
<evidence type="ECO:0000256" key="6">
    <source>
        <dbReference type="ARBA" id="ARBA00022692"/>
    </source>
</evidence>
<accession>A0ABD3AX13</accession>
<keyword evidence="9 10" id="KW-0472">Membrane</keyword>
<name>A0ABD3AX13_9GENT</name>
<keyword evidence="7" id="KW-0833">Ubl conjugation pathway</keyword>
<keyword evidence="6 10" id="KW-0812">Transmembrane</keyword>
<evidence type="ECO:0000256" key="8">
    <source>
        <dbReference type="ARBA" id="ARBA00022989"/>
    </source>
</evidence>
<comment type="catalytic activity">
    <reaction evidence="1">
        <text>S-ubiquitinyl-[E2 ubiquitin-conjugating enzyme]-L-cysteine + [acceptor protein]-L-lysine = [E2 ubiquitin-conjugating enzyme]-L-cysteine + N(6)-ubiquitinyl-[acceptor protein]-L-lysine.</text>
        <dbReference type="EC" id="2.3.2.27"/>
    </reaction>
</comment>
<organism evidence="12 13">
    <name type="scientific">Cinchona calisaya</name>
    <dbReference type="NCBI Taxonomy" id="153742"/>
    <lineage>
        <taxon>Eukaryota</taxon>
        <taxon>Viridiplantae</taxon>
        <taxon>Streptophyta</taxon>
        <taxon>Embryophyta</taxon>
        <taxon>Tracheophyta</taxon>
        <taxon>Spermatophyta</taxon>
        <taxon>Magnoliopsida</taxon>
        <taxon>eudicotyledons</taxon>
        <taxon>Gunneridae</taxon>
        <taxon>Pentapetalae</taxon>
        <taxon>asterids</taxon>
        <taxon>lamiids</taxon>
        <taxon>Gentianales</taxon>
        <taxon>Rubiaceae</taxon>
        <taxon>Cinchonoideae</taxon>
        <taxon>Cinchoneae</taxon>
        <taxon>Cinchona</taxon>
    </lineage>
</organism>
<evidence type="ECO:0000313" key="12">
    <source>
        <dbReference type="EMBL" id="KAL3535795.1"/>
    </source>
</evidence>
<evidence type="ECO:0000256" key="5">
    <source>
        <dbReference type="ARBA" id="ARBA00022679"/>
    </source>
</evidence>
<proteinExistence type="predicted"/>
<dbReference type="PANTHER" id="PTHR33389">
    <property type="entry name" value="FAMILY PROTEIN, PUTATIVE (DUF2921)-RELATED"/>
    <property type="match status" value="1"/>
</dbReference>
<keyword evidence="8 10" id="KW-1133">Transmembrane helix</keyword>
<evidence type="ECO:0000256" key="9">
    <source>
        <dbReference type="ARBA" id="ARBA00023136"/>
    </source>
</evidence>
<feature type="domain" description="SWEET-like" evidence="11">
    <location>
        <begin position="29"/>
        <end position="132"/>
    </location>
</feature>
<comment type="pathway">
    <text evidence="3">Protein modification; protein ubiquitination.</text>
</comment>
<evidence type="ECO:0000256" key="1">
    <source>
        <dbReference type="ARBA" id="ARBA00000900"/>
    </source>
</evidence>
<evidence type="ECO:0000259" key="11">
    <source>
        <dbReference type="Pfam" id="PF11145"/>
    </source>
</evidence>
<dbReference type="GO" id="GO:0061630">
    <property type="term" value="F:ubiquitin protein ligase activity"/>
    <property type="evidence" value="ECO:0007669"/>
    <property type="project" value="UniProtKB-EC"/>
</dbReference>
<keyword evidence="5" id="KW-0808">Transferase</keyword>
<dbReference type="Pfam" id="PF11145">
    <property type="entry name" value="DUF2921"/>
    <property type="match status" value="1"/>
</dbReference>
<dbReference type="AlphaFoldDB" id="A0ABD3AX13"/>
<feature type="transmembrane region" description="Helical" evidence="10">
    <location>
        <begin position="99"/>
        <end position="121"/>
    </location>
</feature>
<sequence length="139" mass="16123">MNLHNYLSQKNYRFDGVNDKSLQTLWRELEKYGGLVQDFSLLPQIIGNTLWGVQGKPLKKLYYIGYAMIRLVIQAFDYARDPVPHSSSKNEFQYLRVEPYYKLGNLIISGVVVTLAVNVHIQQRNGYMKGMPTRKPKPK</sequence>
<gene>
    <name evidence="12" type="ORF">ACH5RR_004256</name>
</gene>
<evidence type="ECO:0000256" key="2">
    <source>
        <dbReference type="ARBA" id="ARBA00004127"/>
    </source>
</evidence>
<evidence type="ECO:0000313" key="13">
    <source>
        <dbReference type="Proteomes" id="UP001630127"/>
    </source>
</evidence>
<reference evidence="12 13" key="1">
    <citation type="submission" date="2024-11" db="EMBL/GenBank/DDBJ databases">
        <title>A near-complete genome assembly of Cinchona calisaya.</title>
        <authorList>
            <person name="Lian D.C."/>
            <person name="Zhao X.W."/>
            <person name="Wei L."/>
        </authorList>
    </citation>
    <scope>NUCLEOTIDE SEQUENCE [LARGE SCALE GENOMIC DNA]</scope>
    <source>
        <tissue evidence="12">Nenye</tissue>
    </source>
</reference>
<feature type="transmembrane region" description="Helical" evidence="10">
    <location>
        <begin position="61"/>
        <end position="79"/>
    </location>
</feature>
<evidence type="ECO:0000256" key="3">
    <source>
        <dbReference type="ARBA" id="ARBA00004906"/>
    </source>
</evidence>
<dbReference type="InterPro" id="IPR021319">
    <property type="entry name" value="DUF2921"/>
</dbReference>